<evidence type="ECO:0000313" key="2">
    <source>
        <dbReference type="Proteomes" id="UP000676565"/>
    </source>
</evidence>
<comment type="caution">
    <text evidence="1">The sequence shown here is derived from an EMBL/GenBank/DDBJ whole genome shotgun (WGS) entry which is preliminary data.</text>
</comment>
<dbReference type="RefSeq" id="WP_210659695.1">
    <property type="nucleotide sequence ID" value="NZ_JAGKQQ010000001.1"/>
</dbReference>
<dbReference type="Proteomes" id="UP000676565">
    <property type="component" value="Unassembled WGS sequence"/>
</dbReference>
<organism evidence="1 2">
    <name type="scientific">Gemmata palustris</name>
    <dbReference type="NCBI Taxonomy" id="2822762"/>
    <lineage>
        <taxon>Bacteria</taxon>
        <taxon>Pseudomonadati</taxon>
        <taxon>Planctomycetota</taxon>
        <taxon>Planctomycetia</taxon>
        <taxon>Gemmatales</taxon>
        <taxon>Gemmataceae</taxon>
        <taxon>Gemmata</taxon>
    </lineage>
</organism>
<gene>
    <name evidence="1" type="ORF">J8F10_28215</name>
</gene>
<sequence>MSIQLAAEVEVPQALLEAIASLPVARDVMHCGTTFTASPFDIYATCPVCRTRLKLRSFGAVAEVQDVFDAVFAWMNQPGAAEVARKRQEEVAEDAD</sequence>
<keyword evidence="2" id="KW-1185">Reference proteome</keyword>
<accession>A0ABS5BZS0</accession>
<evidence type="ECO:0000313" key="1">
    <source>
        <dbReference type="EMBL" id="MBP3959148.1"/>
    </source>
</evidence>
<reference evidence="1 2" key="1">
    <citation type="submission" date="2021-04" db="EMBL/GenBank/DDBJ databases">
        <authorList>
            <person name="Ivanova A."/>
        </authorList>
    </citation>
    <scope>NUCLEOTIDE SEQUENCE [LARGE SCALE GENOMIC DNA]</scope>
    <source>
        <strain evidence="1 2">G18</strain>
    </source>
</reference>
<name>A0ABS5BZS0_9BACT</name>
<dbReference type="EMBL" id="JAGKQQ010000001">
    <property type="protein sequence ID" value="MBP3959148.1"/>
    <property type="molecule type" value="Genomic_DNA"/>
</dbReference>
<protein>
    <submittedName>
        <fullName evidence="1">Uncharacterized protein</fullName>
    </submittedName>
</protein>
<proteinExistence type="predicted"/>